<gene>
    <name evidence="1" type="ORF">LGH70_06530</name>
</gene>
<dbReference type="InterPro" id="IPR010982">
    <property type="entry name" value="Lambda_DNA-bd_dom_sf"/>
</dbReference>
<comment type="caution">
    <text evidence="1">The sequence shown here is derived from an EMBL/GenBank/DDBJ whole genome shotgun (WGS) entry which is preliminary data.</text>
</comment>
<keyword evidence="2" id="KW-1185">Reference proteome</keyword>
<dbReference type="RefSeq" id="WP_226183856.1">
    <property type="nucleotide sequence ID" value="NZ_JAJADQ010000003.1"/>
</dbReference>
<dbReference type="EMBL" id="JAJADQ010000003">
    <property type="protein sequence ID" value="MCB2377230.1"/>
    <property type="molecule type" value="Genomic_DNA"/>
</dbReference>
<sequence length="175" mass="18804">MASPVVTSGLLPRLRAWFNLSQPMLGQCLGLSREMISQVERGLRGLPLSATLPQAALTLAYQTTTDKEPTAEPLDAAALLKQQRACEYRAVQLAFELSRLPERALWARRRLAALPTLRAVLAPGNTPAPTWLADFEAGAHTELARSGSTAQALLRARLVALEAEAAELARLLGAA</sequence>
<dbReference type="Proteomes" id="UP001165297">
    <property type="component" value="Unassembled WGS sequence"/>
</dbReference>
<evidence type="ECO:0000313" key="1">
    <source>
        <dbReference type="EMBL" id="MCB2377230.1"/>
    </source>
</evidence>
<evidence type="ECO:0008006" key="3">
    <source>
        <dbReference type="Google" id="ProtNLM"/>
    </source>
</evidence>
<evidence type="ECO:0000313" key="2">
    <source>
        <dbReference type="Proteomes" id="UP001165297"/>
    </source>
</evidence>
<name>A0ABS8AA26_9BACT</name>
<reference evidence="1" key="1">
    <citation type="submission" date="2021-10" db="EMBL/GenBank/DDBJ databases">
        <authorList>
            <person name="Dean J.D."/>
            <person name="Kim M.K."/>
            <person name="Newey C.N."/>
            <person name="Stoker T.S."/>
            <person name="Thompson D.W."/>
            <person name="Grose J.H."/>
        </authorList>
    </citation>
    <scope>NUCLEOTIDE SEQUENCE</scope>
    <source>
        <strain evidence="1">BT635</strain>
    </source>
</reference>
<dbReference type="SUPFAM" id="SSF47413">
    <property type="entry name" value="lambda repressor-like DNA-binding domains"/>
    <property type="match status" value="1"/>
</dbReference>
<protein>
    <recommendedName>
        <fullName evidence="3">XRE family transcriptional regulator</fullName>
    </recommendedName>
</protein>
<accession>A0ABS8AA26</accession>
<proteinExistence type="predicted"/>
<organism evidence="1 2">
    <name type="scientific">Hymenobacter nitidus</name>
    <dbReference type="NCBI Taxonomy" id="2880929"/>
    <lineage>
        <taxon>Bacteria</taxon>
        <taxon>Pseudomonadati</taxon>
        <taxon>Bacteroidota</taxon>
        <taxon>Cytophagia</taxon>
        <taxon>Cytophagales</taxon>
        <taxon>Hymenobacteraceae</taxon>
        <taxon>Hymenobacter</taxon>
    </lineage>
</organism>